<feature type="transmembrane region" description="Helical" evidence="1">
    <location>
        <begin position="281"/>
        <end position="301"/>
    </location>
</feature>
<evidence type="ECO:0000256" key="1">
    <source>
        <dbReference type="SAM" id="Phobius"/>
    </source>
</evidence>
<evidence type="ECO:0000313" key="3">
    <source>
        <dbReference type="EMBL" id="REF89096.1"/>
    </source>
</evidence>
<feature type="transmembrane region" description="Helical" evidence="1">
    <location>
        <begin position="313"/>
        <end position="336"/>
    </location>
</feature>
<dbReference type="InterPro" id="IPR011990">
    <property type="entry name" value="TPR-like_helical_dom_sf"/>
</dbReference>
<name>A0A3D9ZC96_9HYPH</name>
<dbReference type="SUPFAM" id="SSF48452">
    <property type="entry name" value="TPR-like"/>
    <property type="match status" value="1"/>
</dbReference>
<feature type="domain" description="Glycosyl transferase family 1" evidence="2">
    <location>
        <begin position="431"/>
        <end position="572"/>
    </location>
</feature>
<keyword evidence="1" id="KW-1133">Transmembrane helix</keyword>
<organism evidence="3 4">
    <name type="scientific">Methylovirgula ligni</name>
    <dbReference type="NCBI Taxonomy" id="569860"/>
    <lineage>
        <taxon>Bacteria</taxon>
        <taxon>Pseudomonadati</taxon>
        <taxon>Pseudomonadota</taxon>
        <taxon>Alphaproteobacteria</taxon>
        <taxon>Hyphomicrobiales</taxon>
        <taxon>Beijerinckiaceae</taxon>
        <taxon>Methylovirgula</taxon>
    </lineage>
</organism>
<keyword evidence="1" id="KW-0812">Transmembrane</keyword>
<evidence type="ECO:0000259" key="2">
    <source>
        <dbReference type="Pfam" id="PF00534"/>
    </source>
</evidence>
<accession>A0A3D9ZC96</accession>
<gene>
    <name evidence="3" type="ORF">DES32_0310</name>
</gene>
<keyword evidence="1" id="KW-0472">Membrane</keyword>
<dbReference type="PANTHER" id="PTHR12526:SF637">
    <property type="entry name" value="GLYCOSYLTRANSFERASE EPSF-RELATED"/>
    <property type="match status" value="1"/>
</dbReference>
<evidence type="ECO:0000313" key="4">
    <source>
        <dbReference type="Proteomes" id="UP000256900"/>
    </source>
</evidence>
<dbReference type="GO" id="GO:0016740">
    <property type="term" value="F:transferase activity"/>
    <property type="evidence" value="ECO:0007669"/>
    <property type="project" value="UniProtKB-KW"/>
</dbReference>
<dbReference type="Gene3D" id="3.40.50.2000">
    <property type="entry name" value="Glycogen Phosphorylase B"/>
    <property type="match status" value="2"/>
</dbReference>
<dbReference type="PANTHER" id="PTHR12526">
    <property type="entry name" value="GLYCOSYLTRANSFERASE"/>
    <property type="match status" value="1"/>
</dbReference>
<dbReference type="RefSeq" id="WP_129396433.1">
    <property type="nucleotide sequence ID" value="NZ_CP025086.1"/>
</dbReference>
<protein>
    <submittedName>
        <fullName evidence="3">Glycosyltransferase involved in cell wall biosynthesis</fullName>
    </submittedName>
</protein>
<keyword evidence="3" id="KW-0808">Transferase</keyword>
<reference evidence="3 4" key="1">
    <citation type="submission" date="2018-08" db="EMBL/GenBank/DDBJ databases">
        <title>Genomic Encyclopedia of Type Strains, Phase IV (KMG-IV): sequencing the most valuable type-strain genomes for metagenomic binning, comparative biology and taxonomic classification.</title>
        <authorList>
            <person name="Goeker M."/>
        </authorList>
    </citation>
    <scope>NUCLEOTIDE SEQUENCE [LARGE SCALE GENOMIC DNA]</scope>
    <source>
        <strain evidence="3 4">BW863</strain>
    </source>
</reference>
<dbReference type="AlphaFoldDB" id="A0A3D9ZC96"/>
<dbReference type="Proteomes" id="UP000256900">
    <property type="component" value="Unassembled WGS sequence"/>
</dbReference>
<dbReference type="Gene3D" id="1.25.40.10">
    <property type="entry name" value="Tetratricopeptide repeat domain"/>
    <property type="match status" value="1"/>
</dbReference>
<dbReference type="Pfam" id="PF00534">
    <property type="entry name" value="Glycos_transf_1"/>
    <property type="match status" value="1"/>
</dbReference>
<dbReference type="InterPro" id="IPR001296">
    <property type="entry name" value="Glyco_trans_1"/>
</dbReference>
<comment type="caution">
    <text evidence="3">The sequence shown here is derived from an EMBL/GenBank/DDBJ whole genome shotgun (WGS) entry which is preliminary data.</text>
</comment>
<dbReference type="EMBL" id="QUMO01000001">
    <property type="protein sequence ID" value="REF89096.1"/>
    <property type="molecule type" value="Genomic_DNA"/>
</dbReference>
<proteinExistence type="predicted"/>
<keyword evidence="4" id="KW-1185">Reference proteome</keyword>
<sequence length="653" mass="71896">MFYGTLLNISGLRAEVFETWVRIHERFPDSSVALENRILWLARRQGFDEARGLIETHRPLGALSLDHLLERANLLFRIRDFAQANATFEEAARRFPDEARVRLLFATRLKQQGRAVQARECLEPMLALPSPHKTAAAVAEQLDIALSTMKSLAPRRLENGENSLAVAVACLLSKFQHRKPRALPGNRVGATALITGSLAPGGAERQLVKTAKLLSEAMTTGTEVRGITISGPIHVVVRSLAREEDRDFFLHEFGDQPVRVWEADEMTAARLTLDDVPDPDVLSLLPLVSAPIGYGIARLVAWFRREKIDVAYIWQDGAILLAAVAALLAGVPRIVLGLRGMPPNLRVHRLRPEYQDLYKGLISIPGVTLVSNTEAAATAYCDWLGYSPARFQVVHNGLSLLDSEPGPGEFEQWEAFDRRTAGAAQTIGGVFRMDSDKRPLMWIDFAREYLKSHPTARFIVIGKGLLWAQVKQRASEYGLADRILFVGRSGAIGFWLSHMDSFLLLSRFEGVPNVLIEAQLAGLGVVSTPAGGSSETFVEGVTGLSTGTVEHLDMQAVGAKVDNVIAMSRARPDFSAMTRRIAERNFSPAAMLERTAVILAGADPAVLQAPIRNISFRSAWNDSVPLAKKFVRFVQSGARSRFERQRSAQGSQN</sequence>
<dbReference type="SUPFAM" id="SSF53756">
    <property type="entry name" value="UDP-Glycosyltransferase/glycogen phosphorylase"/>
    <property type="match status" value="1"/>
</dbReference>